<feature type="transmembrane region" description="Helical" evidence="1">
    <location>
        <begin position="120"/>
        <end position="138"/>
    </location>
</feature>
<dbReference type="RefSeq" id="WP_406794214.1">
    <property type="nucleotide sequence ID" value="NZ_JBJHZX010000047.1"/>
</dbReference>
<evidence type="ECO:0008006" key="4">
    <source>
        <dbReference type="Google" id="ProtNLM"/>
    </source>
</evidence>
<feature type="transmembrane region" description="Helical" evidence="1">
    <location>
        <begin position="12"/>
        <end position="30"/>
    </location>
</feature>
<keyword evidence="1" id="KW-0812">Transmembrane</keyword>
<evidence type="ECO:0000256" key="1">
    <source>
        <dbReference type="SAM" id="Phobius"/>
    </source>
</evidence>
<sequence length="143" mass="16613">MDIDKYIKKEVLYAKIFIAIGIMGIAILLIDATFNFEIKSLLGVGSALAFGFTPTGIGMLLIYRNSRKNPKMIKNIQLENEERNIFINAKSGHFAFWAVYWYMFISVILSNIINISFYKFGIFTLIFMPILYFSIVMINHRRY</sequence>
<organism evidence="2 3">
    <name type="scientific">Candidatus Clostridium eludens</name>
    <dbReference type="NCBI Taxonomy" id="3381663"/>
    <lineage>
        <taxon>Bacteria</taxon>
        <taxon>Bacillati</taxon>
        <taxon>Bacillota</taxon>
        <taxon>Clostridia</taxon>
        <taxon>Eubacteriales</taxon>
        <taxon>Clostridiaceae</taxon>
        <taxon>Clostridium</taxon>
    </lineage>
</organism>
<comment type="caution">
    <text evidence="2">The sequence shown here is derived from an EMBL/GenBank/DDBJ whole genome shotgun (WGS) entry which is preliminary data.</text>
</comment>
<dbReference type="Proteomes" id="UP001623660">
    <property type="component" value="Unassembled WGS sequence"/>
</dbReference>
<accession>A0ABW8SUJ0</accession>
<keyword evidence="1" id="KW-0472">Membrane</keyword>
<protein>
    <recommendedName>
        <fullName evidence="4">DUF2178 domain-containing protein</fullName>
    </recommendedName>
</protein>
<evidence type="ECO:0000313" key="2">
    <source>
        <dbReference type="EMBL" id="MFL0198105.1"/>
    </source>
</evidence>
<reference evidence="2 3" key="1">
    <citation type="submission" date="2024-11" db="EMBL/GenBank/DDBJ databases">
        <authorList>
            <person name="Heng Y.C."/>
            <person name="Lim A.C.H."/>
            <person name="Lee J.K.Y."/>
            <person name="Kittelmann S."/>
        </authorList>
    </citation>
    <scope>NUCLEOTIDE SEQUENCE [LARGE SCALE GENOMIC DNA]</scope>
    <source>
        <strain evidence="2 3">WILCCON 0269</strain>
    </source>
</reference>
<gene>
    <name evidence="2" type="ORF">ACJDU8_21435</name>
</gene>
<keyword evidence="1" id="KW-1133">Transmembrane helix</keyword>
<evidence type="ECO:0000313" key="3">
    <source>
        <dbReference type="Proteomes" id="UP001623660"/>
    </source>
</evidence>
<proteinExistence type="predicted"/>
<dbReference type="EMBL" id="JBJHZX010000047">
    <property type="protein sequence ID" value="MFL0198105.1"/>
    <property type="molecule type" value="Genomic_DNA"/>
</dbReference>
<feature type="transmembrane region" description="Helical" evidence="1">
    <location>
        <begin position="94"/>
        <end position="114"/>
    </location>
</feature>
<name>A0ABW8SUJ0_9CLOT</name>
<feature type="transmembrane region" description="Helical" evidence="1">
    <location>
        <begin position="42"/>
        <end position="63"/>
    </location>
</feature>
<keyword evidence="3" id="KW-1185">Reference proteome</keyword>